<evidence type="ECO:0000313" key="1">
    <source>
        <dbReference type="EMBL" id="MBB5636962.1"/>
    </source>
</evidence>
<comment type="caution">
    <text evidence="1">The sequence shown here is derived from an EMBL/GenBank/DDBJ whole genome shotgun (WGS) entry which is preliminary data.</text>
</comment>
<name>A0A7W8ZND4_9SPHI</name>
<dbReference type="RefSeq" id="WP_183882861.1">
    <property type="nucleotide sequence ID" value="NZ_JACHCE010000004.1"/>
</dbReference>
<dbReference type="AlphaFoldDB" id="A0A7W8ZND4"/>
<sequence>MEKEINLPFSAGSARGTQPPVLFVHGFLGFGPDEAFGAFHYWGGLTDIIKDLNNQGIGIGTLIDIKPFYRNLARLTTSI</sequence>
<dbReference type="Gene3D" id="3.40.50.1820">
    <property type="entry name" value="alpha/beta hydrolase"/>
    <property type="match status" value="1"/>
</dbReference>
<proteinExistence type="predicted"/>
<reference evidence="1 2" key="1">
    <citation type="submission" date="2020-08" db="EMBL/GenBank/DDBJ databases">
        <title>Genomic Encyclopedia of Type Strains, Phase IV (KMG-V): Genome sequencing to study the core and pangenomes of soil and plant-associated prokaryotes.</title>
        <authorList>
            <person name="Whitman W."/>
        </authorList>
    </citation>
    <scope>NUCLEOTIDE SEQUENCE [LARGE SCALE GENOMIC DNA]</scope>
    <source>
        <strain evidence="1 2">S3M1</strain>
    </source>
</reference>
<dbReference type="EMBL" id="JACHCE010000004">
    <property type="protein sequence ID" value="MBB5636962.1"/>
    <property type="molecule type" value="Genomic_DNA"/>
</dbReference>
<dbReference type="Proteomes" id="UP000537204">
    <property type="component" value="Unassembled WGS sequence"/>
</dbReference>
<organism evidence="1 2">
    <name type="scientific">Pedobacter cryoconitis</name>
    <dbReference type="NCBI Taxonomy" id="188932"/>
    <lineage>
        <taxon>Bacteria</taxon>
        <taxon>Pseudomonadati</taxon>
        <taxon>Bacteroidota</taxon>
        <taxon>Sphingobacteriia</taxon>
        <taxon>Sphingobacteriales</taxon>
        <taxon>Sphingobacteriaceae</taxon>
        <taxon>Pedobacter</taxon>
    </lineage>
</organism>
<protein>
    <submittedName>
        <fullName evidence="1">Uncharacterized protein</fullName>
    </submittedName>
</protein>
<dbReference type="InterPro" id="IPR029058">
    <property type="entry name" value="AB_hydrolase_fold"/>
</dbReference>
<accession>A0A7W8ZND4</accession>
<gene>
    <name evidence="1" type="ORF">HDE68_002875</name>
</gene>
<evidence type="ECO:0000313" key="2">
    <source>
        <dbReference type="Proteomes" id="UP000537204"/>
    </source>
</evidence>